<dbReference type="Pfam" id="PF06737">
    <property type="entry name" value="Transglycosylas"/>
    <property type="match status" value="1"/>
</dbReference>
<comment type="caution">
    <text evidence="4">The sequence shown here is derived from an EMBL/GenBank/DDBJ whole genome shotgun (WGS) entry which is preliminary data.</text>
</comment>
<name>A0ABU9AMX7_PSEA5</name>
<feature type="domain" description="Resuscitation-promoting factor core lysozyme-like" evidence="3">
    <location>
        <begin position="40"/>
        <end position="87"/>
    </location>
</feature>
<dbReference type="RefSeq" id="WP_346864797.1">
    <property type="nucleotide sequence ID" value="NZ_JBBPIX010000030.1"/>
</dbReference>
<sequence>RLAWPLRFALHHSHNRELDHERRPSDLQLPRRGVGDVQINGGLQFDQATWAAYGGTGSAHEASREEQIAVAEQVRADRDGYSAWPACSKKLGLA</sequence>
<gene>
    <name evidence="4" type="ORF">WG925_27300</name>
</gene>
<keyword evidence="2" id="KW-0378">Hydrolase</keyword>
<evidence type="ECO:0000259" key="3">
    <source>
        <dbReference type="Pfam" id="PF06737"/>
    </source>
</evidence>
<accession>A0ABU9AMX7</accession>
<dbReference type="EMBL" id="JBBPIX010000030">
    <property type="protein sequence ID" value="MEK6467460.1"/>
    <property type="molecule type" value="Genomic_DNA"/>
</dbReference>
<protein>
    <submittedName>
        <fullName evidence="4">Transglycosylase family protein</fullName>
    </submittedName>
</protein>
<dbReference type="InterPro" id="IPR010618">
    <property type="entry name" value="RPF"/>
</dbReference>
<evidence type="ECO:0000313" key="4">
    <source>
        <dbReference type="EMBL" id="MEK6467460.1"/>
    </source>
</evidence>
<feature type="non-terminal residue" evidence="4">
    <location>
        <position position="1"/>
    </location>
</feature>
<evidence type="ECO:0000256" key="1">
    <source>
        <dbReference type="ARBA" id="ARBA00010830"/>
    </source>
</evidence>
<reference evidence="4 5" key="1">
    <citation type="submission" date="2024-03" db="EMBL/GenBank/DDBJ databases">
        <title>Draft genome sequence of Pseudonocardia carboxydivorans JCM 14827.</title>
        <authorList>
            <person name="Duangmal K."/>
        </authorList>
    </citation>
    <scope>NUCLEOTIDE SEQUENCE [LARGE SCALE GENOMIC DNA]</scope>
    <source>
        <strain evidence="4 5">JCM 14827</strain>
    </source>
</reference>
<proteinExistence type="inferred from homology"/>
<dbReference type="Gene3D" id="1.10.530.10">
    <property type="match status" value="1"/>
</dbReference>
<keyword evidence="5" id="KW-1185">Reference proteome</keyword>
<organism evidence="4 5">
    <name type="scientific">Pseudonocardia alni subsp. carboxydivorans</name>
    <dbReference type="NCBI Taxonomy" id="415010"/>
    <lineage>
        <taxon>Bacteria</taxon>
        <taxon>Bacillati</taxon>
        <taxon>Actinomycetota</taxon>
        <taxon>Actinomycetes</taxon>
        <taxon>Pseudonocardiales</taxon>
        <taxon>Pseudonocardiaceae</taxon>
        <taxon>Pseudonocardia</taxon>
    </lineage>
</organism>
<evidence type="ECO:0000256" key="2">
    <source>
        <dbReference type="ARBA" id="ARBA00022801"/>
    </source>
</evidence>
<dbReference type="Proteomes" id="UP001367513">
    <property type="component" value="Unassembled WGS sequence"/>
</dbReference>
<comment type="similarity">
    <text evidence="1">Belongs to the transglycosylase family. Rpf subfamily.</text>
</comment>
<dbReference type="InterPro" id="IPR023346">
    <property type="entry name" value="Lysozyme-like_dom_sf"/>
</dbReference>
<dbReference type="SUPFAM" id="SSF53955">
    <property type="entry name" value="Lysozyme-like"/>
    <property type="match status" value="1"/>
</dbReference>
<evidence type="ECO:0000313" key="5">
    <source>
        <dbReference type="Proteomes" id="UP001367513"/>
    </source>
</evidence>